<reference evidence="2 3" key="1">
    <citation type="submission" date="2022-11" db="EMBL/GenBank/DDBJ databases">
        <title>Genome Sequencing of Nocardia sp. ON39_IFM12276 and assembly.</title>
        <authorList>
            <person name="Shimojima M."/>
            <person name="Toyokawa M."/>
            <person name="Uesaka K."/>
        </authorList>
    </citation>
    <scope>NUCLEOTIDE SEQUENCE [LARGE SCALE GENOMIC DNA]</scope>
    <source>
        <strain evidence="2 3">IFM 12276</strain>
    </source>
</reference>
<gene>
    <name evidence="2" type="ORF">IFM12276_30450</name>
</gene>
<dbReference type="InterPro" id="IPR002509">
    <property type="entry name" value="NODB_dom"/>
</dbReference>
<dbReference type="Gene3D" id="3.20.20.370">
    <property type="entry name" value="Glycoside hydrolase/deacetylase"/>
    <property type="match status" value="1"/>
</dbReference>
<dbReference type="PANTHER" id="PTHR10587">
    <property type="entry name" value="GLYCOSYL TRANSFERASE-RELATED"/>
    <property type="match status" value="1"/>
</dbReference>
<keyword evidence="3" id="KW-1185">Reference proteome</keyword>
<protein>
    <recommendedName>
        <fullName evidence="1">NodB homology domain-containing protein</fullName>
    </recommendedName>
</protein>
<evidence type="ECO:0000313" key="2">
    <source>
        <dbReference type="EMBL" id="BDU00017.1"/>
    </source>
</evidence>
<evidence type="ECO:0000313" key="3">
    <source>
        <dbReference type="Proteomes" id="UP001317870"/>
    </source>
</evidence>
<dbReference type="PROSITE" id="PS51677">
    <property type="entry name" value="NODB"/>
    <property type="match status" value="1"/>
</dbReference>
<dbReference type="Pfam" id="PF01522">
    <property type="entry name" value="Polysacc_deac_1"/>
    <property type="match status" value="1"/>
</dbReference>
<dbReference type="RefSeq" id="WP_281880245.1">
    <property type="nucleotide sequence ID" value="NZ_AP026978.1"/>
</dbReference>
<name>A0ABN6U442_9NOCA</name>
<sequence>MKLTLSFDNGPTEATAEVLDVLSERGIKSSFFVIGDRLAGENERALAERAVREGHWIGNHTMSHSVQFGDSDDPDLPDREIGAAQQLLGSLAHPGKLFRPYAGGGVLSRRVFSTAAIDYLCRNRYTCVLWSAIPHDWDEPDRWVRRCLDQISDQQWSLVVIHDLPTGAMKHLPELLDRLDTLGVEVVQEFPHTCMPIRDGVLTGDLTPFTTN</sequence>
<dbReference type="Proteomes" id="UP001317870">
    <property type="component" value="Chromosome"/>
</dbReference>
<dbReference type="InterPro" id="IPR050248">
    <property type="entry name" value="Polysacc_deacetylase_ArnD"/>
</dbReference>
<dbReference type="EMBL" id="AP026978">
    <property type="protein sequence ID" value="BDU00017.1"/>
    <property type="molecule type" value="Genomic_DNA"/>
</dbReference>
<organism evidence="2 3">
    <name type="scientific">Nocardia sputorum</name>
    <dbReference type="NCBI Taxonomy" id="2984338"/>
    <lineage>
        <taxon>Bacteria</taxon>
        <taxon>Bacillati</taxon>
        <taxon>Actinomycetota</taxon>
        <taxon>Actinomycetes</taxon>
        <taxon>Mycobacteriales</taxon>
        <taxon>Nocardiaceae</taxon>
        <taxon>Nocardia</taxon>
    </lineage>
</organism>
<dbReference type="InterPro" id="IPR011330">
    <property type="entry name" value="Glyco_hydro/deAcase_b/a-brl"/>
</dbReference>
<dbReference type="SUPFAM" id="SSF88713">
    <property type="entry name" value="Glycoside hydrolase/deacetylase"/>
    <property type="match status" value="1"/>
</dbReference>
<proteinExistence type="predicted"/>
<dbReference type="CDD" id="cd10917">
    <property type="entry name" value="CE4_NodB_like_6s_7s"/>
    <property type="match status" value="1"/>
</dbReference>
<feature type="domain" description="NodB homology" evidence="1">
    <location>
        <begin position="1"/>
        <end position="187"/>
    </location>
</feature>
<evidence type="ECO:0000259" key="1">
    <source>
        <dbReference type="PROSITE" id="PS51677"/>
    </source>
</evidence>
<accession>A0ABN6U442</accession>